<evidence type="ECO:0000313" key="1">
    <source>
        <dbReference type="EMBL" id="KAF0037384.1"/>
    </source>
</evidence>
<proteinExistence type="predicted"/>
<accession>A0A6A4T2E3</accession>
<sequence length="167" mass="19145">MLALRRMATSSAYCGKYRQYSGHRWKCAREGALKTDRNSVGFTMYQHEICSFIAPPKEILTTDVKAIDLSSWGQHLTYNIYSVDRNIKFTREDVSNNSLPFLDCATHIEENRERKKQMMFTDFTTCSSYNKPFFLSKLSMVVTPMDCGIFVKQLSEFASISGSQPMA</sequence>
<name>A0A6A4T2E3_SCOMX</name>
<evidence type="ECO:0000313" key="2">
    <source>
        <dbReference type="Proteomes" id="UP000438429"/>
    </source>
</evidence>
<gene>
    <name evidence="1" type="ORF">F2P81_010258</name>
</gene>
<protein>
    <submittedName>
        <fullName evidence="1">Uncharacterized protein</fullName>
    </submittedName>
</protein>
<dbReference type="EMBL" id="VEVO01000009">
    <property type="protein sequence ID" value="KAF0037384.1"/>
    <property type="molecule type" value="Genomic_DNA"/>
</dbReference>
<dbReference type="AlphaFoldDB" id="A0A6A4T2E3"/>
<reference evidence="1 2" key="1">
    <citation type="submission" date="2019-06" db="EMBL/GenBank/DDBJ databases">
        <title>Draft genomes of female and male turbot (Scophthalmus maximus).</title>
        <authorList>
            <person name="Xu H."/>
            <person name="Xu X.-W."/>
            <person name="Shao C."/>
            <person name="Chen S."/>
        </authorList>
    </citation>
    <scope>NUCLEOTIDE SEQUENCE [LARGE SCALE GENOMIC DNA]</scope>
    <source>
        <strain evidence="1">Ysfricsl-2016a</strain>
        <tissue evidence="1">Blood</tissue>
    </source>
</reference>
<comment type="caution">
    <text evidence="1">The sequence shown here is derived from an EMBL/GenBank/DDBJ whole genome shotgun (WGS) entry which is preliminary data.</text>
</comment>
<dbReference type="Proteomes" id="UP000438429">
    <property type="component" value="Unassembled WGS sequence"/>
</dbReference>
<organism evidence="1 2">
    <name type="scientific">Scophthalmus maximus</name>
    <name type="common">Turbot</name>
    <name type="synonym">Psetta maxima</name>
    <dbReference type="NCBI Taxonomy" id="52904"/>
    <lineage>
        <taxon>Eukaryota</taxon>
        <taxon>Metazoa</taxon>
        <taxon>Chordata</taxon>
        <taxon>Craniata</taxon>
        <taxon>Vertebrata</taxon>
        <taxon>Euteleostomi</taxon>
        <taxon>Actinopterygii</taxon>
        <taxon>Neopterygii</taxon>
        <taxon>Teleostei</taxon>
        <taxon>Neoteleostei</taxon>
        <taxon>Acanthomorphata</taxon>
        <taxon>Carangaria</taxon>
        <taxon>Pleuronectiformes</taxon>
        <taxon>Pleuronectoidei</taxon>
        <taxon>Scophthalmidae</taxon>
        <taxon>Scophthalmus</taxon>
    </lineage>
</organism>